<accession>A0A8X7PA68</accession>
<keyword evidence="2" id="KW-1185">Reference proteome</keyword>
<name>A0A8X7PA68_BRACI</name>
<evidence type="ECO:0000313" key="2">
    <source>
        <dbReference type="Proteomes" id="UP000886595"/>
    </source>
</evidence>
<dbReference type="EMBL" id="JAAMPC010000017">
    <property type="protein sequence ID" value="KAG2246852.1"/>
    <property type="molecule type" value="Genomic_DNA"/>
</dbReference>
<sequence length="124" mass="13600">MASSLEARGEEGGGREEQRGVKKRVLVVDSLLRCREWCEVELGNEDLRFWTWDGLMKEVMVVVVLKSGVSWVSRGYSLSGGCSDRHRFSGSVSEGPYGNVDRSVLLSGHEVAGFQFLAVSFGGV</sequence>
<evidence type="ECO:0000313" key="1">
    <source>
        <dbReference type="EMBL" id="KAG2246852.1"/>
    </source>
</evidence>
<organism evidence="1 2">
    <name type="scientific">Brassica carinata</name>
    <name type="common">Ethiopian mustard</name>
    <name type="synonym">Abyssinian cabbage</name>
    <dbReference type="NCBI Taxonomy" id="52824"/>
    <lineage>
        <taxon>Eukaryota</taxon>
        <taxon>Viridiplantae</taxon>
        <taxon>Streptophyta</taxon>
        <taxon>Embryophyta</taxon>
        <taxon>Tracheophyta</taxon>
        <taxon>Spermatophyta</taxon>
        <taxon>Magnoliopsida</taxon>
        <taxon>eudicotyledons</taxon>
        <taxon>Gunneridae</taxon>
        <taxon>Pentapetalae</taxon>
        <taxon>rosids</taxon>
        <taxon>malvids</taxon>
        <taxon>Brassicales</taxon>
        <taxon>Brassicaceae</taxon>
        <taxon>Brassiceae</taxon>
        <taxon>Brassica</taxon>
    </lineage>
</organism>
<protein>
    <submittedName>
        <fullName evidence="1">Uncharacterized protein</fullName>
    </submittedName>
</protein>
<reference evidence="1 2" key="1">
    <citation type="submission" date="2020-02" db="EMBL/GenBank/DDBJ databases">
        <authorList>
            <person name="Ma Q."/>
            <person name="Huang Y."/>
            <person name="Song X."/>
            <person name="Pei D."/>
        </authorList>
    </citation>
    <scope>NUCLEOTIDE SEQUENCE [LARGE SCALE GENOMIC DNA]</scope>
    <source>
        <strain evidence="1">Sxm20200214</strain>
        <tissue evidence="1">Leaf</tissue>
    </source>
</reference>
<dbReference type="Proteomes" id="UP000886595">
    <property type="component" value="Unassembled WGS sequence"/>
</dbReference>
<comment type="caution">
    <text evidence="1">The sequence shown here is derived from an EMBL/GenBank/DDBJ whole genome shotgun (WGS) entry which is preliminary data.</text>
</comment>
<gene>
    <name evidence="1" type="ORF">Bca52824_086480</name>
</gene>
<dbReference type="AlphaFoldDB" id="A0A8X7PA68"/>
<proteinExistence type="predicted"/>